<evidence type="ECO:0000313" key="1">
    <source>
        <dbReference type="EMBL" id="GFZ27381.1"/>
    </source>
</evidence>
<reference evidence="1" key="1">
    <citation type="submission" date="2020-08" db="EMBL/GenBank/DDBJ databases">
        <title>Taxonomic study for Lactobacillus species isolated from hardwood bark.</title>
        <authorList>
            <person name="Tohno M."/>
            <person name="Tanizawa Y."/>
        </authorList>
    </citation>
    <scope>NUCLEOTIDE SEQUENCE</scope>
    <source>
        <strain evidence="1">B40</strain>
    </source>
</reference>
<gene>
    <name evidence="1" type="ORF">LCB40_12610</name>
</gene>
<accession>A0A916QKZ5</accession>
<dbReference type="AlphaFoldDB" id="A0A916QKZ5"/>
<organism evidence="1 2">
    <name type="scientific">Lactobacillus corticis</name>
    <dbReference type="NCBI Taxonomy" id="2201249"/>
    <lineage>
        <taxon>Bacteria</taxon>
        <taxon>Bacillati</taxon>
        <taxon>Bacillota</taxon>
        <taxon>Bacilli</taxon>
        <taxon>Lactobacillales</taxon>
        <taxon>Lactobacillaceae</taxon>
        <taxon>Lactobacillus</taxon>
    </lineage>
</organism>
<name>A0A916QKZ5_9LACO</name>
<dbReference type="Proteomes" id="UP000677218">
    <property type="component" value="Unassembled WGS sequence"/>
</dbReference>
<sequence length="64" mass="6884">MLIQGGPKGAPDIIENAMQASTNPELLRYNINYQDLGPIDSNSSEWSKAASAINRGNISDASNY</sequence>
<protein>
    <submittedName>
        <fullName evidence="1">Uncharacterized protein</fullName>
    </submittedName>
</protein>
<comment type="caution">
    <text evidence="1">The sequence shown here is derived from an EMBL/GenBank/DDBJ whole genome shotgun (WGS) entry which is preliminary data.</text>
</comment>
<evidence type="ECO:0000313" key="2">
    <source>
        <dbReference type="Proteomes" id="UP000677218"/>
    </source>
</evidence>
<keyword evidence="2" id="KW-1185">Reference proteome</keyword>
<dbReference type="EMBL" id="BMAY01000009">
    <property type="protein sequence ID" value="GFZ27381.1"/>
    <property type="molecule type" value="Genomic_DNA"/>
</dbReference>
<proteinExistence type="predicted"/>